<evidence type="ECO:0000313" key="1">
    <source>
        <dbReference type="EMBL" id="PSW16521.1"/>
    </source>
</evidence>
<accession>A0A2T3NLZ1</accession>
<organism evidence="1 2">
    <name type="scientific">Photobacterium rosenbergii</name>
    <dbReference type="NCBI Taxonomy" id="294936"/>
    <lineage>
        <taxon>Bacteria</taxon>
        <taxon>Pseudomonadati</taxon>
        <taxon>Pseudomonadota</taxon>
        <taxon>Gammaproteobacteria</taxon>
        <taxon>Vibrionales</taxon>
        <taxon>Vibrionaceae</taxon>
        <taxon>Photobacterium</taxon>
    </lineage>
</organism>
<dbReference type="Proteomes" id="UP000241346">
    <property type="component" value="Unassembled WGS sequence"/>
</dbReference>
<name>A0A2T3NLZ1_9GAMM</name>
<dbReference type="EMBL" id="PYMB01000001">
    <property type="protein sequence ID" value="PSW16521.1"/>
    <property type="molecule type" value="Genomic_DNA"/>
</dbReference>
<protein>
    <submittedName>
        <fullName evidence="1">Uncharacterized protein</fullName>
    </submittedName>
</protein>
<evidence type="ECO:0000313" key="2">
    <source>
        <dbReference type="Proteomes" id="UP000241346"/>
    </source>
</evidence>
<reference evidence="1 2" key="1">
    <citation type="submission" date="2018-03" db="EMBL/GenBank/DDBJ databases">
        <title>Whole genome sequencing of Histamine producing bacteria.</title>
        <authorList>
            <person name="Butler K."/>
        </authorList>
    </citation>
    <scope>NUCLEOTIDE SEQUENCE [LARGE SCALE GENOMIC DNA]</scope>
    <source>
        <strain evidence="1 2">DSM 19138</strain>
    </source>
</reference>
<dbReference type="AlphaFoldDB" id="A0A2T3NLZ1"/>
<comment type="caution">
    <text evidence="1">The sequence shown here is derived from an EMBL/GenBank/DDBJ whole genome shotgun (WGS) entry which is preliminary data.</text>
</comment>
<sequence>MVYLLNFLTVSLVKFDHAMRGKIVFKLSVWVKLCDAYLDAWFLGEILRTGKLSFIYDVFNEQK</sequence>
<proteinExistence type="predicted"/>
<gene>
    <name evidence="1" type="ORF">C9J01_05845</name>
</gene>